<evidence type="ECO:0000256" key="1">
    <source>
        <dbReference type="ARBA" id="ARBA00022729"/>
    </source>
</evidence>
<dbReference type="EMBL" id="JBIGHZ010000004">
    <property type="protein sequence ID" value="MFG6448934.1"/>
    <property type="molecule type" value="Genomic_DNA"/>
</dbReference>
<dbReference type="InterPro" id="IPR054828">
    <property type="entry name" value="Vit_B12_bind_prot"/>
</dbReference>
<gene>
    <name evidence="3" type="ORF">ACG0Z6_11890</name>
</gene>
<proteinExistence type="predicted"/>
<dbReference type="Gene3D" id="3.40.50.1980">
    <property type="entry name" value="Nitrogenase molybdenum iron protein domain"/>
    <property type="match status" value="2"/>
</dbReference>
<organism evidence="3 4">
    <name type="scientific">Roseateles rivi</name>
    <dbReference type="NCBI Taxonomy" id="3299028"/>
    <lineage>
        <taxon>Bacteria</taxon>
        <taxon>Pseudomonadati</taxon>
        <taxon>Pseudomonadota</taxon>
        <taxon>Betaproteobacteria</taxon>
        <taxon>Burkholderiales</taxon>
        <taxon>Sphaerotilaceae</taxon>
        <taxon>Roseateles</taxon>
    </lineage>
</organism>
<dbReference type="PROSITE" id="PS50983">
    <property type="entry name" value="FE_B12_PBP"/>
    <property type="match status" value="1"/>
</dbReference>
<evidence type="ECO:0000313" key="4">
    <source>
        <dbReference type="Proteomes" id="UP001606099"/>
    </source>
</evidence>
<keyword evidence="4" id="KW-1185">Reference proteome</keyword>
<dbReference type="InterPro" id="IPR050902">
    <property type="entry name" value="ABC_Transporter_SBP"/>
</dbReference>
<dbReference type="NCBIfam" id="NF038402">
    <property type="entry name" value="TroA_like"/>
    <property type="match status" value="1"/>
</dbReference>
<dbReference type="InterPro" id="IPR002491">
    <property type="entry name" value="ABC_transptr_periplasmic_BD"/>
</dbReference>
<dbReference type="Pfam" id="PF01497">
    <property type="entry name" value="Peripla_BP_2"/>
    <property type="match status" value="1"/>
</dbReference>
<evidence type="ECO:0000259" key="2">
    <source>
        <dbReference type="PROSITE" id="PS50983"/>
    </source>
</evidence>
<accession>A0ABW7FX97</accession>
<protein>
    <submittedName>
        <fullName evidence="3">ABC transporter substrate-binding protein</fullName>
    </submittedName>
</protein>
<keyword evidence="1" id="KW-0732">Signal</keyword>
<sequence length="315" mass="33736">MNRTARWATGLLLGLTVLGVVGLSPAQAQPVKLKDDRGAVLQLPAPPQRIVSLLPSLTESVCALGECARLVATDRYSNHPEAVQKLPKLGGLDDTSVEAVLALKPDVVLLALSSRLTERLEALGLKVVALEPKSHADVRRIVGVLGQLLARPREAQQLWQRIDAGITQAAEQVPASMRGTRVYYEVDAAPYAAGPQSFIGETLARLGLNNIVPPELGPFPKLNPEFVVRADPALIMVGQRSATGLPQRPGWSRISAVQRQQLCVWRAHESDVLVRPGPRMDEAAQLMLRCLRQAAAGPVPLPPLNGALPAAGGMR</sequence>
<dbReference type="PANTHER" id="PTHR30535">
    <property type="entry name" value="VITAMIN B12-BINDING PROTEIN"/>
    <property type="match status" value="1"/>
</dbReference>
<dbReference type="RefSeq" id="WP_394461645.1">
    <property type="nucleotide sequence ID" value="NZ_JBIGHZ010000004.1"/>
</dbReference>
<dbReference type="PANTHER" id="PTHR30535:SF34">
    <property type="entry name" value="MOLYBDATE-BINDING PROTEIN MOLA"/>
    <property type="match status" value="1"/>
</dbReference>
<comment type="caution">
    <text evidence="3">The sequence shown here is derived from an EMBL/GenBank/DDBJ whole genome shotgun (WGS) entry which is preliminary data.</text>
</comment>
<evidence type="ECO:0000313" key="3">
    <source>
        <dbReference type="EMBL" id="MFG6448934.1"/>
    </source>
</evidence>
<dbReference type="SUPFAM" id="SSF53807">
    <property type="entry name" value="Helical backbone' metal receptor"/>
    <property type="match status" value="1"/>
</dbReference>
<dbReference type="Proteomes" id="UP001606099">
    <property type="component" value="Unassembled WGS sequence"/>
</dbReference>
<feature type="domain" description="Fe/B12 periplasmic-binding" evidence="2">
    <location>
        <begin position="49"/>
        <end position="299"/>
    </location>
</feature>
<name>A0ABW7FX97_9BURK</name>
<reference evidence="3 4" key="1">
    <citation type="submission" date="2024-08" db="EMBL/GenBank/DDBJ databases">
        <authorList>
            <person name="Lu H."/>
        </authorList>
    </citation>
    <scope>NUCLEOTIDE SEQUENCE [LARGE SCALE GENOMIC DNA]</scope>
    <source>
        <strain evidence="3 4">BYS180W</strain>
    </source>
</reference>